<reference evidence="9 10" key="1">
    <citation type="journal article" date="2015" name="Nature">
        <title>rRNA introns, odd ribosomes, and small enigmatic genomes across a large radiation of phyla.</title>
        <authorList>
            <person name="Brown C.T."/>
            <person name="Hug L.A."/>
            <person name="Thomas B.C."/>
            <person name="Sharon I."/>
            <person name="Castelle C.J."/>
            <person name="Singh A."/>
            <person name="Wilkins M.J."/>
            <person name="Williams K.H."/>
            <person name="Banfield J.F."/>
        </authorList>
    </citation>
    <scope>NUCLEOTIDE SEQUENCE [LARGE SCALE GENOMIC DNA]</scope>
</reference>
<evidence type="ECO:0000256" key="2">
    <source>
        <dbReference type="ARBA" id="ARBA00022555"/>
    </source>
</evidence>
<gene>
    <name evidence="9" type="ORF">UU42_C0024G0004</name>
</gene>
<dbReference type="NCBIfam" id="TIGR00447">
    <property type="entry name" value="pth"/>
    <property type="match status" value="1"/>
</dbReference>
<comment type="catalytic activity">
    <reaction evidence="7">
        <text>an N-acyl-L-alpha-aminoacyl-tRNA + H2O = an N-acyl-L-amino acid + a tRNA + H(+)</text>
        <dbReference type="Rhea" id="RHEA:54448"/>
        <dbReference type="Rhea" id="RHEA-COMP:10123"/>
        <dbReference type="Rhea" id="RHEA-COMP:13883"/>
        <dbReference type="ChEBI" id="CHEBI:15377"/>
        <dbReference type="ChEBI" id="CHEBI:15378"/>
        <dbReference type="ChEBI" id="CHEBI:59874"/>
        <dbReference type="ChEBI" id="CHEBI:78442"/>
        <dbReference type="ChEBI" id="CHEBI:138191"/>
        <dbReference type="EC" id="3.1.1.29"/>
    </reaction>
</comment>
<proteinExistence type="inferred from homology"/>
<keyword evidence="3 7" id="KW-0378">Hydrolase</keyword>
<dbReference type="Proteomes" id="UP000034676">
    <property type="component" value="Unassembled WGS sequence"/>
</dbReference>
<evidence type="ECO:0000256" key="4">
    <source>
        <dbReference type="ARBA" id="ARBA00022884"/>
    </source>
</evidence>
<name>A0A0G0UU57_9BACT</name>
<evidence type="ECO:0000256" key="5">
    <source>
        <dbReference type="ARBA" id="ARBA00038063"/>
    </source>
</evidence>
<dbReference type="InterPro" id="IPR018171">
    <property type="entry name" value="Pept_tRNA_hydro_CS"/>
</dbReference>
<organism evidence="9 10">
    <name type="scientific">Candidatus Woesebacteria bacterium GW2011_GWA1_41_13b</name>
    <dbReference type="NCBI Taxonomy" id="1618555"/>
    <lineage>
        <taxon>Bacteria</taxon>
        <taxon>Candidatus Woeseibacteriota</taxon>
    </lineage>
</organism>
<keyword evidence="4" id="KW-0694">RNA-binding</keyword>
<dbReference type="EC" id="3.1.1.29" evidence="1 7"/>
<comment type="similarity">
    <text evidence="5 8">Belongs to the PTH family.</text>
</comment>
<evidence type="ECO:0000256" key="1">
    <source>
        <dbReference type="ARBA" id="ARBA00013260"/>
    </source>
</evidence>
<accession>A0A0G0UU57</accession>
<dbReference type="PANTHER" id="PTHR17224:SF1">
    <property type="entry name" value="PEPTIDYL-TRNA HYDROLASE"/>
    <property type="match status" value="1"/>
</dbReference>
<dbReference type="EMBL" id="LCAO01000024">
    <property type="protein sequence ID" value="KKR91046.1"/>
    <property type="molecule type" value="Genomic_DNA"/>
</dbReference>
<dbReference type="Gene3D" id="3.40.50.1470">
    <property type="entry name" value="Peptidyl-tRNA hydrolase"/>
    <property type="match status" value="1"/>
</dbReference>
<dbReference type="PROSITE" id="PS01195">
    <property type="entry name" value="PEPT_TRNA_HYDROL_1"/>
    <property type="match status" value="1"/>
</dbReference>
<evidence type="ECO:0000256" key="3">
    <source>
        <dbReference type="ARBA" id="ARBA00022801"/>
    </source>
</evidence>
<dbReference type="Pfam" id="PF01195">
    <property type="entry name" value="Pept_tRNA_hydro"/>
    <property type="match status" value="1"/>
</dbReference>
<dbReference type="SUPFAM" id="SSF53178">
    <property type="entry name" value="Peptidyl-tRNA hydrolase-like"/>
    <property type="match status" value="1"/>
</dbReference>
<dbReference type="InterPro" id="IPR036416">
    <property type="entry name" value="Pept_tRNA_hydro_sf"/>
</dbReference>
<evidence type="ECO:0000256" key="8">
    <source>
        <dbReference type="RuleBase" id="RU004320"/>
    </source>
</evidence>
<comment type="caution">
    <text evidence="9">The sequence shown here is derived from an EMBL/GenBank/DDBJ whole genome shotgun (WGS) entry which is preliminary data.</text>
</comment>
<sequence>MRVIVGLGNPGVDYVGTRHNAGLLLVEQIASNANRASDYGWRKHYDALIYKTPDLILVKSKEIFMNESGRLLQAVPAGRQGLPEGELYVAHDDLDLKLGEFKIQFGKGPKDHHGIESVEGALGTKDFWRIRIGIDNRAGEREGGRAGEEYVLQKFTAEEKVILDKTLDAIVKTINSDQKPGR</sequence>
<protein>
    <recommendedName>
        <fullName evidence="6 7">Peptidyl-tRNA hydrolase</fullName>
        <ecNumber evidence="1 7">3.1.1.29</ecNumber>
    </recommendedName>
</protein>
<evidence type="ECO:0000256" key="7">
    <source>
        <dbReference type="RuleBase" id="RU000673"/>
    </source>
</evidence>
<dbReference type="InterPro" id="IPR001328">
    <property type="entry name" value="Pept_tRNA_hydro"/>
</dbReference>
<evidence type="ECO:0000313" key="10">
    <source>
        <dbReference type="Proteomes" id="UP000034676"/>
    </source>
</evidence>
<evidence type="ECO:0000313" key="9">
    <source>
        <dbReference type="EMBL" id="KKR91046.1"/>
    </source>
</evidence>
<dbReference type="PANTHER" id="PTHR17224">
    <property type="entry name" value="PEPTIDYL-TRNA HYDROLASE"/>
    <property type="match status" value="1"/>
</dbReference>
<dbReference type="AlphaFoldDB" id="A0A0G0UU57"/>
<dbReference type="GO" id="GO:0004045">
    <property type="term" value="F:peptidyl-tRNA hydrolase activity"/>
    <property type="evidence" value="ECO:0007669"/>
    <property type="project" value="UniProtKB-EC"/>
</dbReference>
<evidence type="ECO:0000256" key="6">
    <source>
        <dbReference type="ARBA" id="ARBA00050038"/>
    </source>
</evidence>
<keyword evidence="2" id="KW-0820">tRNA-binding</keyword>
<dbReference type="GO" id="GO:0000049">
    <property type="term" value="F:tRNA binding"/>
    <property type="evidence" value="ECO:0007669"/>
    <property type="project" value="UniProtKB-KW"/>
</dbReference>